<keyword evidence="4" id="KW-1185">Reference proteome</keyword>
<reference evidence="3" key="1">
    <citation type="submission" date="2019-10" db="EMBL/GenBank/DDBJ databases">
        <title>Nonomuraea sp. nov., isolated from Phyllanthus amarus.</title>
        <authorList>
            <person name="Klykleung N."/>
            <person name="Tanasupawat S."/>
        </authorList>
    </citation>
    <scope>NUCLEOTIDE SEQUENCE [LARGE SCALE GENOMIC DNA]</scope>
    <source>
        <strain evidence="3">3MP-10</strain>
    </source>
</reference>
<evidence type="ECO:0000259" key="2">
    <source>
        <dbReference type="PROSITE" id="PS51175"/>
    </source>
</evidence>
<comment type="caution">
    <text evidence="3">The sequence shown here is derived from an EMBL/GenBank/DDBJ whole genome shotgun (WGS) entry which is preliminary data.</text>
</comment>
<accession>A0A5N6AEQ4</accession>
<dbReference type="SUPFAM" id="SSF49785">
    <property type="entry name" value="Galactose-binding domain-like"/>
    <property type="match status" value="3"/>
</dbReference>
<evidence type="ECO:0000256" key="1">
    <source>
        <dbReference type="SAM" id="MobiDB-lite"/>
    </source>
</evidence>
<evidence type="ECO:0000313" key="3">
    <source>
        <dbReference type="EMBL" id="KAB8166329.1"/>
    </source>
</evidence>
<feature type="region of interest" description="Disordered" evidence="1">
    <location>
        <begin position="687"/>
        <end position="714"/>
    </location>
</feature>
<protein>
    <submittedName>
        <fullName evidence="3">Cellulosome protein</fullName>
    </submittedName>
</protein>
<dbReference type="OrthoDB" id="9760056at2"/>
<organism evidence="3 4">
    <name type="scientific">Streptomyces mimosae</name>
    <dbReference type="NCBI Taxonomy" id="2586635"/>
    <lineage>
        <taxon>Bacteria</taxon>
        <taxon>Bacillati</taxon>
        <taxon>Actinomycetota</taxon>
        <taxon>Actinomycetes</taxon>
        <taxon>Kitasatosporales</taxon>
        <taxon>Streptomycetaceae</taxon>
        <taxon>Streptomyces</taxon>
    </lineage>
</organism>
<dbReference type="Proteomes" id="UP000314251">
    <property type="component" value="Unassembled WGS sequence"/>
</dbReference>
<gene>
    <name evidence="3" type="ORF">FH607_010855</name>
</gene>
<feature type="domain" description="CBM6" evidence="2">
    <location>
        <begin position="417"/>
        <end position="552"/>
    </location>
</feature>
<proteinExistence type="predicted"/>
<dbReference type="CDD" id="cd04081">
    <property type="entry name" value="CBM35_galactosidase-like"/>
    <property type="match status" value="1"/>
</dbReference>
<dbReference type="SUPFAM" id="SSF51445">
    <property type="entry name" value="(Trans)glycosidases"/>
    <property type="match status" value="1"/>
</dbReference>
<dbReference type="Gene3D" id="3.20.20.80">
    <property type="entry name" value="Glycosidases"/>
    <property type="match status" value="1"/>
</dbReference>
<name>A0A5N6AEQ4_9ACTN</name>
<dbReference type="GO" id="GO:0030246">
    <property type="term" value="F:carbohydrate binding"/>
    <property type="evidence" value="ECO:0007669"/>
    <property type="project" value="InterPro"/>
</dbReference>
<dbReference type="EMBL" id="VDLY02000006">
    <property type="protein sequence ID" value="KAB8166329.1"/>
    <property type="molecule type" value="Genomic_DNA"/>
</dbReference>
<dbReference type="InterPro" id="IPR005084">
    <property type="entry name" value="CBM6"/>
</dbReference>
<dbReference type="InterPro" id="IPR017853">
    <property type="entry name" value="GH"/>
</dbReference>
<dbReference type="PROSITE" id="PS51175">
    <property type="entry name" value="CBM6"/>
    <property type="match status" value="2"/>
</dbReference>
<dbReference type="Gene3D" id="2.60.120.260">
    <property type="entry name" value="Galactose-binding domain-like"/>
    <property type="match status" value="3"/>
</dbReference>
<sequence length="825" mass="89797">MDFADRQGPIHGGGNGFLYGMSDEGVPSDNLLEPLDIRSIAQAAPFGEQHPGGNALDVAPQFLRNGGGYVQIYMQEVYPSWPYDDLGLEDYLPKVERTVRTVLDSPHRDSFVYVPFNEPDWIWYELYAGDQAEYERQRDAFFADWETVYTRIRELHPDARIAGPNESVYDHRLLADFLPWARERDLLPDLMTWHELPTTQLAHYRDNYADYRALEREVGIDPLPININEWGGRRDLSVPGRLLQFIAMFEDTDVDAGGQAYWNPSGNLSGSVSQTNRPGGGWWLLKMYADLSGEQATLTPPQPNTVDTAQGLASIDDERRQARVLVGGGSDDVDVALNHLDADTFGDTVQVTVSTTTWSGYDADAPPPRVLLETELPLRDGALTLPLRDVDELAAYEIVVQPGGNGIPGPADATWRASHEAEDARITDGEIVTQGTPENWNQPAASGTRDVQELDGENSAVSFDITVPEDGRYRLGVLYGNQTGDIAQQALRVDGEAIGLLDYPATLDWVYRARKDVDLELTAGEHEITLAKADPELGTATGAVTLDRLDVTALPADGRPVPVAYQAELARTDFEMTHRYDARGQSGAGYVEATAGQETTFVLSVPSDGYYDLTVRHDGAAQLRLDGAPLTGAALPATGPEEWHDGEQRVFLTAGAHRLTVLPEERVLLDALTVTEAAEAPAITTVEAEDEANELAGTAQRGESGSASGGGQVTGVGGGEGNTLTLPAIEADEAGQHVLVVHYANNERGRGDEFNHNIVSRPVEISVNGGEPTTVWLRNTWSWGNFWAVGVPVELAEGTNAVTFSHPTAEAAHLDRFDVAPLLLE</sequence>
<evidence type="ECO:0000313" key="4">
    <source>
        <dbReference type="Proteomes" id="UP000314251"/>
    </source>
</evidence>
<dbReference type="AlphaFoldDB" id="A0A5N6AEQ4"/>
<dbReference type="InterPro" id="IPR008979">
    <property type="entry name" value="Galactose-bd-like_sf"/>
</dbReference>
<feature type="domain" description="CBM6" evidence="2">
    <location>
        <begin position="684"/>
        <end position="820"/>
    </location>
</feature>